<reference evidence="2 3" key="1">
    <citation type="journal article" date="2019" name="Commun. Biol.">
        <title>The bagworm genome reveals a unique fibroin gene that provides high tensile strength.</title>
        <authorList>
            <person name="Kono N."/>
            <person name="Nakamura H."/>
            <person name="Ohtoshi R."/>
            <person name="Tomita M."/>
            <person name="Numata K."/>
            <person name="Arakawa K."/>
        </authorList>
    </citation>
    <scope>NUCLEOTIDE SEQUENCE [LARGE SCALE GENOMIC DNA]</scope>
</reference>
<protein>
    <submittedName>
        <fullName evidence="2">Uncharacterized protein</fullName>
    </submittedName>
</protein>
<feature type="compositionally biased region" description="Basic and acidic residues" evidence="1">
    <location>
        <begin position="26"/>
        <end position="39"/>
    </location>
</feature>
<accession>A0A4C1TSP0</accession>
<comment type="caution">
    <text evidence="2">The sequence shown here is derived from an EMBL/GenBank/DDBJ whole genome shotgun (WGS) entry which is preliminary data.</text>
</comment>
<keyword evidence="3" id="KW-1185">Reference proteome</keyword>
<organism evidence="2 3">
    <name type="scientific">Eumeta variegata</name>
    <name type="common">Bagworm moth</name>
    <name type="synonym">Eumeta japonica</name>
    <dbReference type="NCBI Taxonomy" id="151549"/>
    <lineage>
        <taxon>Eukaryota</taxon>
        <taxon>Metazoa</taxon>
        <taxon>Ecdysozoa</taxon>
        <taxon>Arthropoda</taxon>
        <taxon>Hexapoda</taxon>
        <taxon>Insecta</taxon>
        <taxon>Pterygota</taxon>
        <taxon>Neoptera</taxon>
        <taxon>Endopterygota</taxon>
        <taxon>Lepidoptera</taxon>
        <taxon>Glossata</taxon>
        <taxon>Ditrysia</taxon>
        <taxon>Tineoidea</taxon>
        <taxon>Psychidae</taxon>
        <taxon>Oiketicinae</taxon>
        <taxon>Eumeta</taxon>
    </lineage>
</organism>
<gene>
    <name evidence="2" type="ORF">EVAR_8095_1</name>
</gene>
<proteinExistence type="predicted"/>
<feature type="region of interest" description="Disordered" evidence="1">
    <location>
        <begin position="21"/>
        <end position="46"/>
    </location>
</feature>
<evidence type="ECO:0000256" key="1">
    <source>
        <dbReference type="SAM" id="MobiDB-lite"/>
    </source>
</evidence>
<dbReference type="Proteomes" id="UP000299102">
    <property type="component" value="Unassembled WGS sequence"/>
</dbReference>
<evidence type="ECO:0000313" key="3">
    <source>
        <dbReference type="Proteomes" id="UP000299102"/>
    </source>
</evidence>
<evidence type="ECO:0000313" key="2">
    <source>
        <dbReference type="EMBL" id="GBP17023.1"/>
    </source>
</evidence>
<dbReference type="EMBL" id="BGZK01000084">
    <property type="protein sequence ID" value="GBP17023.1"/>
    <property type="molecule type" value="Genomic_DNA"/>
</dbReference>
<sequence length="93" mass="10513">MDALKHQTTLADIKPQLMLGFGPEGIRSDSDHSQTDQRVFDSSQRKTQAPCLVMHIKPLVAVEVIALWRRSLTAPNQHWAVVEGLRIEPLKMK</sequence>
<dbReference type="AlphaFoldDB" id="A0A4C1TSP0"/>
<name>A0A4C1TSP0_EUMVA</name>